<dbReference type="Proteomes" id="UP001595833">
    <property type="component" value="Unassembled WGS sequence"/>
</dbReference>
<evidence type="ECO:0000256" key="1">
    <source>
        <dbReference type="SAM" id="MobiDB-lite"/>
    </source>
</evidence>
<protein>
    <submittedName>
        <fullName evidence="2">Uncharacterized protein</fullName>
    </submittedName>
</protein>
<evidence type="ECO:0000313" key="2">
    <source>
        <dbReference type="EMBL" id="MFC5055757.1"/>
    </source>
</evidence>
<keyword evidence="3" id="KW-1185">Reference proteome</keyword>
<comment type="caution">
    <text evidence="2">The sequence shown here is derived from an EMBL/GenBank/DDBJ whole genome shotgun (WGS) entry which is preliminary data.</text>
</comment>
<gene>
    <name evidence="2" type="ORF">ACFPFM_18590</name>
</gene>
<organism evidence="2 3">
    <name type="scientific">Saccharothrix xinjiangensis</name>
    <dbReference type="NCBI Taxonomy" id="204798"/>
    <lineage>
        <taxon>Bacteria</taxon>
        <taxon>Bacillati</taxon>
        <taxon>Actinomycetota</taxon>
        <taxon>Actinomycetes</taxon>
        <taxon>Pseudonocardiales</taxon>
        <taxon>Pseudonocardiaceae</taxon>
        <taxon>Saccharothrix</taxon>
    </lineage>
</organism>
<reference evidence="3" key="1">
    <citation type="journal article" date="2019" name="Int. J. Syst. Evol. Microbiol.">
        <title>The Global Catalogue of Microorganisms (GCM) 10K type strain sequencing project: providing services to taxonomists for standard genome sequencing and annotation.</title>
        <authorList>
            <consortium name="The Broad Institute Genomics Platform"/>
            <consortium name="The Broad Institute Genome Sequencing Center for Infectious Disease"/>
            <person name="Wu L."/>
            <person name="Ma J."/>
        </authorList>
    </citation>
    <scope>NUCLEOTIDE SEQUENCE [LARGE SCALE GENOMIC DNA]</scope>
    <source>
        <strain evidence="3">KCTC 12848</strain>
    </source>
</reference>
<feature type="compositionally biased region" description="Low complexity" evidence="1">
    <location>
        <begin position="493"/>
        <end position="506"/>
    </location>
</feature>
<dbReference type="RefSeq" id="WP_344041792.1">
    <property type="nucleotide sequence ID" value="NZ_BAAAKE010000030.1"/>
</dbReference>
<proteinExistence type="predicted"/>
<name>A0ABV9Y2L6_9PSEU</name>
<accession>A0ABV9Y2L6</accession>
<sequence length="513" mass="54553">MTGIAPPPQETARPLPAGLDAALADLAAAGNDVRHTAAVRVGAQCLEADLPHSAAHHLTRAHRLLDTGAHRAGAEHVECLLLLAQAHLDCGRHDSAEAALHQARALHLTHTGTTAFIDRRLRQVARERHRPCPDTDRFAHADRFPDSADDLFAPLPTAQGLLPDTTTLQPMLDATAALAALDVAAAHSDLPGLADAVITRETRACAQVDGVHLDMWDVLTAYLPETAGTADKDTLRYLRAAQHLIPTTQTSDTALDADALARAAASLAGHPDHSLPFGPSTRRTLQQLTTWVDEAGDIPAVCRLAVAYRRLHTIPLPAPVAAPLARLYLTAAATRLAGPTGHRPPLSTWIATCAPDHHRLLATATDRDFTAHLATAITHTCQAESDLVDRLAVIATDLTGAHTSYDTTTHHLLRSIPTLPVITSTTVAARRATTTRAAIDFITRLTARGLIQRVDGSDTRPPGGRRYTHTEALALLTAPHPGSPCHTPPADASRSSVPPTSDDPPSAHQEQPR</sequence>
<evidence type="ECO:0000313" key="3">
    <source>
        <dbReference type="Proteomes" id="UP001595833"/>
    </source>
</evidence>
<dbReference type="EMBL" id="JBHSJB010000017">
    <property type="protein sequence ID" value="MFC5055757.1"/>
    <property type="molecule type" value="Genomic_DNA"/>
</dbReference>
<feature type="region of interest" description="Disordered" evidence="1">
    <location>
        <begin position="477"/>
        <end position="513"/>
    </location>
</feature>